<dbReference type="Pfam" id="PF13619">
    <property type="entry name" value="KTSC"/>
    <property type="match status" value="1"/>
</dbReference>
<dbReference type="EMBL" id="FNAI01000002">
    <property type="protein sequence ID" value="SDD60157.1"/>
    <property type="molecule type" value="Genomic_DNA"/>
</dbReference>
<dbReference type="Proteomes" id="UP000199072">
    <property type="component" value="Unassembled WGS sequence"/>
</dbReference>
<proteinExistence type="predicted"/>
<evidence type="ECO:0000313" key="2">
    <source>
        <dbReference type="EMBL" id="SDD60157.1"/>
    </source>
</evidence>
<name>A0A1G6W4K1_9SPHI</name>
<dbReference type="STRING" id="1391627.SAMN05216464_10230"/>
<dbReference type="RefSeq" id="WP_091145213.1">
    <property type="nucleotide sequence ID" value="NZ_FNAI01000002.1"/>
</dbReference>
<dbReference type="OrthoDB" id="8450910at2"/>
<protein>
    <submittedName>
        <fullName evidence="2">KTSC domain-containing protein</fullName>
    </submittedName>
</protein>
<organism evidence="2 3">
    <name type="scientific">Mucilaginibacter pineti</name>
    <dbReference type="NCBI Taxonomy" id="1391627"/>
    <lineage>
        <taxon>Bacteria</taxon>
        <taxon>Pseudomonadati</taxon>
        <taxon>Bacteroidota</taxon>
        <taxon>Sphingobacteriia</taxon>
        <taxon>Sphingobacteriales</taxon>
        <taxon>Sphingobacteriaceae</taxon>
        <taxon>Mucilaginibacter</taxon>
    </lineage>
</organism>
<sequence>MQRQYVESSALNSAGYDPNAKILELEFRDSGGIWQYFGFQPSTYKKFISSESLGNFFVTRIKGKYPELRIK</sequence>
<dbReference type="InterPro" id="IPR025309">
    <property type="entry name" value="KTSC_dom"/>
</dbReference>
<keyword evidence="3" id="KW-1185">Reference proteome</keyword>
<dbReference type="AlphaFoldDB" id="A0A1G6W4K1"/>
<feature type="domain" description="KTSC" evidence="1">
    <location>
        <begin position="7"/>
        <end position="65"/>
    </location>
</feature>
<evidence type="ECO:0000313" key="3">
    <source>
        <dbReference type="Proteomes" id="UP000199072"/>
    </source>
</evidence>
<reference evidence="2 3" key="1">
    <citation type="submission" date="2016-10" db="EMBL/GenBank/DDBJ databases">
        <authorList>
            <person name="de Groot N.N."/>
        </authorList>
    </citation>
    <scope>NUCLEOTIDE SEQUENCE [LARGE SCALE GENOMIC DNA]</scope>
    <source>
        <strain evidence="2 3">47C3B</strain>
    </source>
</reference>
<gene>
    <name evidence="2" type="ORF">SAMN05216464_10230</name>
</gene>
<accession>A0A1G6W4K1</accession>
<evidence type="ECO:0000259" key="1">
    <source>
        <dbReference type="Pfam" id="PF13619"/>
    </source>
</evidence>